<keyword evidence="2" id="KW-0472">Membrane</keyword>
<dbReference type="Proteomes" id="UP000295404">
    <property type="component" value="Unassembled WGS sequence"/>
</dbReference>
<evidence type="ECO:0000313" key="7">
    <source>
        <dbReference type="Proteomes" id="UP000295404"/>
    </source>
</evidence>
<dbReference type="Gene3D" id="3.30.70.1450">
    <property type="entry name" value="Regulator of K+ conductance, C-terminal domain"/>
    <property type="match status" value="1"/>
</dbReference>
<dbReference type="Pfam" id="PF02254">
    <property type="entry name" value="TrkA_N"/>
    <property type="match status" value="1"/>
</dbReference>
<keyword evidence="4" id="KW-0406">Ion transport</keyword>
<keyword evidence="2" id="KW-0812">Transmembrane</keyword>
<dbReference type="PROSITE" id="PS51201">
    <property type="entry name" value="RCK_N"/>
    <property type="match status" value="1"/>
</dbReference>
<reference evidence="4" key="2">
    <citation type="submission" date="2017-09" db="EMBL/GenBank/DDBJ databases">
        <authorList>
            <person name="Ehlers B."/>
            <person name="Leendertz F.H."/>
        </authorList>
    </citation>
    <scope>NUCLEOTIDE SEQUENCE [LARGE SCALE GENOMIC DNA]</scope>
    <source>
        <strain evidence="4">WG-1MB</strain>
    </source>
</reference>
<keyword evidence="4" id="KW-0407">Ion channel</keyword>
<feature type="transmembrane region" description="Helical" evidence="2">
    <location>
        <begin position="27"/>
        <end position="45"/>
    </location>
</feature>
<keyword evidence="2" id="KW-1133">Transmembrane helix</keyword>
<feature type="domain" description="RCK N-terminal" evidence="3">
    <location>
        <begin position="115"/>
        <end position="229"/>
    </location>
</feature>
<dbReference type="InterPro" id="IPR003148">
    <property type="entry name" value="RCK_N"/>
</dbReference>
<dbReference type="PANTHER" id="PTHR43833:SF9">
    <property type="entry name" value="POTASSIUM CHANNEL PROTEIN YUGO-RELATED"/>
    <property type="match status" value="1"/>
</dbReference>
<dbReference type="InterPro" id="IPR036291">
    <property type="entry name" value="NAD(P)-bd_dom_sf"/>
</dbReference>
<dbReference type="PANTHER" id="PTHR43833">
    <property type="entry name" value="POTASSIUM CHANNEL PROTEIN 2-RELATED-RELATED"/>
    <property type="match status" value="1"/>
</dbReference>
<keyword evidence="4" id="KW-0813">Transport</keyword>
<evidence type="ECO:0000313" key="5">
    <source>
        <dbReference type="EMBL" id="TCL12330.1"/>
    </source>
</evidence>
<dbReference type="Gene3D" id="3.40.50.720">
    <property type="entry name" value="NAD(P)-binding Rossmann-like Domain"/>
    <property type="match status" value="1"/>
</dbReference>
<dbReference type="Pfam" id="PF07885">
    <property type="entry name" value="Ion_trans_2"/>
    <property type="match status" value="1"/>
</dbReference>
<proteinExistence type="predicted"/>
<dbReference type="Proteomes" id="UP000217726">
    <property type="component" value="Unassembled WGS sequence"/>
</dbReference>
<organism evidence="4 6">
    <name type="scientific">Methanohalophilus euhalobius</name>
    <dbReference type="NCBI Taxonomy" id="51203"/>
    <lineage>
        <taxon>Archaea</taxon>
        <taxon>Methanobacteriati</taxon>
        <taxon>Methanobacteriota</taxon>
        <taxon>Stenosarchaea group</taxon>
        <taxon>Methanomicrobia</taxon>
        <taxon>Methanosarcinales</taxon>
        <taxon>Methanosarcinaceae</taxon>
        <taxon>Methanohalophilus</taxon>
    </lineage>
</organism>
<dbReference type="GO" id="GO:0006813">
    <property type="term" value="P:potassium ion transport"/>
    <property type="evidence" value="ECO:0007669"/>
    <property type="project" value="InterPro"/>
</dbReference>
<dbReference type="InterPro" id="IPR013099">
    <property type="entry name" value="K_chnl_dom"/>
</dbReference>
<dbReference type="EMBL" id="SMMS01000001">
    <property type="protein sequence ID" value="TCL12330.1"/>
    <property type="molecule type" value="Genomic_DNA"/>
</dbReference>
<reference evidence="6" key="1">
    <citation type="submission" date="2017-09" db="EMBL/GenBank/DDBJ databases">
        <authorList>
            <person name="Varghese N."/>
            <person name="Submissions S."/>
        </authorList>
    </citation>
    <scope>NUCLEOTIDE SEQUENCE [LARGE SCALE GENOMIC DNA]</scope>
    <source>
        <strain evidence="6">WG-1MB</strain>
    </source>
</reference>
<protein>
    <submittedName>
        <fullName evidence="4">Voltage-gated potassium channel</fullName>
    </submittedName>
</protein>
<dbReference type="SUPFAM" id="SSF116726">
    <property type="entry name" value="TrkA C-terminal domain-like"/>
    <property type="match status" value="1"/>
</dbReference>
<evidence type="ECO:0000313" key="4">
    <source>
        <dbReference type="EMBL" id="SNY06277.1"/>
    </source>
</evidence>
<dbReference type="RefSeq" id="WP_096711987.1">
    <property type="nucleotide sequence ID" value="NZ_OBDR01000003.1"/>
</dbReference>
<dbReference type="EMBL" id="OBDR01000003">
    <property type="protein sequence ID" value="SNY06277.1"/>
    <property type="molecule type" value="Genomic_DNA"/>
</dbReference>
<dbReference type="Gene3D" id="1.10.287.70">
    <property type="match status" value="1"/>
</dbReference>
<evidence type="ECO:0000256" key="2">
    <source>
        <dbReference type="SAM" id="Phobius"/>
    </source>
</evidence>
<evidence type="ECO:0000256" key="1">
    <source>
        <dbReference type="ARBA" id="ARBA00004651"/>
    </source>
</evidence>
<keyword evidence="6" id="KW-1185">Reference proteome</keyword>
<dbReference type="SUPFAM" id="SSF81324">
    <property type="entry name" value="Voltage-gated potassium channels"/>
    <property type="match status" value="1"/>
</dbReference>
<name>A0A285F4R5_9EURY</name>
<dbReference type="SUPFAM" id="SSF51735">
    <property type="entry name" value="NAD(P)-binding Rossmann-fold domains"/>
    <property type="match status" value="1"/>
</dbReference>
<comment type="subcellular location">
    <subcellularLocation>
        <location evidence="1">Cell membrane</location>
        <topology evidence="1">Multi-pass membrane protein</topology>
    </subcellularLocation>
</comment>
<feature type="transmembrane region" description="Helical" evidence="2">
    <location>
        <begin position="78"/>
        <end position="101"/>
    </location>
</feature>
<evidence type="ECO:0000259" key="3">
    <source>
        <dbReference type="PROSITE" id="PS51201"/>
    </source>
</evidence>
<dbReference type="OrthoDB" id="43518at2157"/>
<evidence type="ECO:0000313" key="6">
    <source>
        <dbReference type="Proteomes" id="UP000217726"/>
    </source>
</evidence>
<dbReference type="AlphaFoldDB" id="A0A285F4R5"/>
<dbReference type="GO" id="GO:0005886">
    <property type="term" value="C:plasma membrane"/>
    <property type="evidence" value="ECO:0007669"/>
    <property type="project" value="UniProtKB-SubCell"/>
</dbReference>
<dbReference type="GO" id="GO:0034220">
    <property type="term" value="P:monoatomic ion transmembrane transport"/>
    <property type="evidence" value="ECO:0007669"/>
    <property type="project" value="UniProtKB-KW"/>
</dbReference>
<dbReference type="InterPro" id="IPR036721">
    <property type="entry name" value="RCK_C_sf"/>
</dbReference>
<accession>A0A285F4R5</accession>
<dbReference type="InterPro" id="IPR050721">
    <property type="entry name" value="Trk_Ktr_HKT_K-transport"/>
</dbReference>
<reference evidence="5 7" key="3">
    <citation type="submission" date="2019-03" db="EMBL/GenBank/DDBJ databases">
        <title>Subsurface microbial communities from deep shales in Ohio and West Virginia, USA.</title>
        <authorList>
            <person name="Wrighton K."/>
        </authorList>
    </citation>
    <scope>NUCLEOTIDE SEQUENCE [LARGE SCALE GENOMIC DNA]</scope>
    <source>
        <strain evidence="5 7">WG1_MB</strain>
    </source>
</reference>
<gene>
    <name evidence="5" type="ORF">C7960_1572</name>
    <name evidence="4" type="ORF">SAMN06295989_10368</name>
</gene>
<sequence>MVLWPLRKIKKSILGLVKGKEYREREVAAVFLVSAIAQILILYMIDGKTLNEAIYGTVATLTTVGFGDVAPSSSLARYLYIPFMVTGVLMLPTAAVLVYDIHRKKVRGLSRSKQQNHVVVLGDSNEIIKSIVMEMDKKYEICLVSELYETNPFKERVHFVKGDPLEKEVLRKSNIETASHAIIATENDSTTILATAMVRELNPDANIIATIVSEEKVETIKTIGANHVINTDSVTGRLLASGVHEPNVVDLISDITSSLEGHDVIEVNFPAELHGKTIEDAVMHLRVNRGMTLLALNRNGKNMVNPPLENIIEKGDKMVVLANSGKTN</sequence>